<accession>A0A1G1YGP6</accession>
<keyword evidence="4 7" id="KW-0812">Transmembrane</keyword>
<dbReference type="InterPro" id="IPR050882">
    <property type="entry name" value="Prepilin_peptidase/N-MTase"/>
</dbReference>
<dbReference type="Gene3D" id="1.20.120.1220">
    <property type="match status" value="1"/>
</dbReference>
<organism evidence="10 11">
    <name type="scientific">Candidatus Buchananbacteria bacterium RIFCSPLOWO2_01_FULL_39_33</name>
    <dbReference type="NCBI Taxonomy" id="1797543"/>
    <lineage>
        <taxon>Bacteria</taxon>
        <taxon>Candidatus Buchananiibacteriota</taxon>
    </lineage>
</organism>
<dbReference type="GO" id="GO:0005886">
    <property type="term" value="C:plasma membrane"/>
    <property type="evidence" value="ECO:0007669"/>
    <property type="project" value="UniProtKB-SubCell"/>
</dbReference>
<comment type="caution">
    <text evidence="10">The sequence shown here is derived from an EMBL/GenBank/DDBJ whole genome shotgun (WGS) entry which is preliminary data.</text>
</comment>
<dbReference type="InterPro" id="IPR010627">
    <property type="entry name" value="Prepilin_pept_A24_N"/>
</dbReference>
<dbReference type="Pfam" id="PF01478">
    <property type="entry name" value="Peptidase_A24"/>
    <property type="match status" value="1"/>
</dbReference>
<evidence type="ECO:0000259" key="9">
    <source>
        <dbReference type="Pfam" id="PF06750"/>
    </source>
</evidence>
<keyword evidence="6 7" id="KW-0472">Membrane</keyword>
<feature type="domain" description="Prepilin type IV endopeptidase peptidase" evidence="8">
    <location>
        <begin position="114"/>
        <end position="217"/>
    </location>
</feature>
<dbReference type="GO" id="GO:0006465">
    <property type="term" value="P:signal peptide processing"/>
    <property type="evidence" value="ECO:0007669"/>
    <property type="project" value="TreeGrafter"/>
</dbReference>
<feature type="domain" description="Prepilin peptidase A24 N-terminal" evidence="9">
    <location>
        <begin position="8"/>
        <end position="90"/>
    </location>
</feature>
<evidence type="ECO:0000256" key="3">
    <source>
        <dbReference type="ARBA" id="ARBA00022475"/>
    </source>
</evidence>
<feature type="transmembrane region" description="Helical" evidence="7">
    <location>
        <begin position="189"/>
        <end position="222"/>
    </location>
</feature>
<evidence type="ECO:0000259" key="8">
    <source>
        <dbReference type="Pfam" id="PF01478"/>
    </source>
</evidence>
<dbReference type="Pfam" id="PF06750">
    <property type="entry name" value="A24_N_bact"/>
    <property type="match status" value="1"/>
</dbReference>
<dbReference type="EMBL" id="MHIM01000036">
    <property type="protein sequence ID" value="OGY51431.1"/>
    <property type="molecule type" value="Genomic_DNA"/>
</dbReference>
<dbReference type="PANTHER" id="PTHR30487">
    <property type="entry name" value="TYPE 4 PREPILIN-LIKE PROTEINS LEADER PEPTIDE-PROCESSING ENZYME"/>
    <property type="match status" value="1"/>
</dbReference>
<evidence type="ECO:0000256" key="1">
    <source>
        <dbReference type="ARBA" id="ARBA00004651"/>
    </source>
</evidence>
<evidence type="ECO:0000313" key="10">
    <source>
        <dbReference type="EMBL" id="OGY51431.1"/>
    </source>
</evidence>
<feature type="transmembrane region" description="Helical" evidence="7">
    <location>
        <begin position="6"/>
        <end position="24"/>
    </location>
</feature>
<evidence type="ECO:0000256" key="5">
    <source>
        <dbReference type="ARBA" id="ARBA00022989"/>
    </source>
</evidence>
<dbReference type="PANTHER" id="PTHR30487:SF0">
    <property type="entry name" value="PREPILIN LEADER PEPTIDASE_N-METHYLTRANSFERASE-RELATED"/>
    <property type="match status" value="1"/>
</dbReference>
<evidence type="ECO:0000313" key="11">
    <source>
        <dbReference type="Proteomes" id="UP000177376"/>
    </source>
</evidence>
<evidence type="ECO:0000256" key="6">
    <source>
        <dbReference type="ARBA" id="ARBA00023136"/>
    </source>
</evidence>
<dbReference type="GO" id="GO:0004190">
    <property type="term" value="F:aspartic-type endopeptidase activity"/>
    <property type="evidence" value="ECO:0007669"/>
    <property type="project" value="InterPro"/>
</dbReference>
<keyword evidence="5 7" id="KW-1133">Transmembrane helix</keyword>
<comment type="subcellular location">
    <subcellularLocation>
        <location evidence="1">Cell membrane</location>
        <topology evidence="1">Multi-pass membrane protein</topology>
    </subcellularLocation>
</comment>
<comment type="similarity">
    <text evidence="2">Belongs to the peptidase A24 family.</text>
</comment>
<evidence type="ECO:0000256" key="4">
    <source>
        <dbReference type="ARBA" id="ARBA00022692"/>
    </source>
</evidence>
<keyword evidence="3" id="KW-1003">Cell membrane</keyword>
<feature type="transmembrane region" description="Helical" evidence="7">
    <location>
        <begin position="101"/>
        <end position="125"/>
    </location>
</feature>
<evidence type="ECO:0008006" key="12">
    <source>
        <dbReference type="Google" id="ProtNLM"/>
    </source>
</evidence>
<proteinExistence type="inferred from homology"/>
<feature type="transmembrane region" description="Helical" evidence="7">
    <location>
        <begin position="73"/>
        <end position="95"/>
    </location>
</feature>
<name>A0A1G1YGP6_9BACT</name>
<dbReference type="InterPro" id="IPR000045">
    <property type="entry name" value="Prepilin_IV_endopep_pep"/>
</dbReference>
<sequence>MFYLFIFIFGTIIGSFLNVVVIRTHDGGRIIKSRSQCPHCQHVLGTIDLIPLISFISQSGQCRYCRQPIAWQYPLVELVTGFLFVLVTYNIIGWLDWENLFYNSAVFLIWLRNLIFVGFLIIIFIYDLKWYLILDKITWPAMVIALILNLIIGFSWLDLLLGAVVGFGFFALQYIVSNGRWIGGGDLRLGALAGLMLGLKAVIVALFFAYIIGALISVFLLIWGRKELKSQIPFGTFLALGIFLALLWSQEVINWYLSIL</sequence>
<dbReference type="AlphaFoldDB" id="A0A1G1YGP6"/>
<gene>
    <name evidence="10" type="ORF">A3A02_04560</name>
</gene>
<evidence type="ECO:0000256" key="7">
    <source>
        <dbReference type="SAM" id="Phobius"/>
    </source>
</evidence>
<dbReference type="Proteomes" id="UP000177376">
    <property type="component" value="Unassembled WGS sequence"/>
</dbReference>
<protein>
    <recommendedName>
        <fullName evidence="12">Prepilin peptidase</fullName>
    </recommendedName>
</protein>
<feature type="transmembrane region" description="Helical" evidence="7">
    <location>
        <begin position="234"/>
        <end position="257"/>
    </location>
</feature>
<evidence type="ECO:0000256" key="2">
    <source>
        <dbReference type="ARBA" id="ARBA00005801"/>
    </source>
</evidence>
<reference evidence="10 11" key="1">
    <citation type="journal article" date="2016" name="Nat. Commun.">
        <title>Thousands of microbial genomes shed light on interconnected biogeochemical processes in an aquifer system.</title>
        <authorList>
            <person name="Anantharaman K."/>
            <person name="Brown C.T."/>
            <person name="Hug L.A."/>
            <person name="Sharon I."/>
            <person name="Castelle C.J."/>
            <person name="Probst A.J."/>
            <person name="Thomas B.C."/>
            <person name="Singh A."/>
            <person name="Wilkins M.J."/>
            <person name="Karaoz U."/>
            <person name="Brodie E.L."/>
            <person name="Williams K.H."/>
            <person name="Hubbard S.S."/>
            <person name="Banfield J.F."/>
        </authorList>
    </citation>
    <scope>NUCLEOTIDE SEQUENCE [LARGE SCALE GENOMIC DNA]</scope>
</reference>